<feature type="domain" description="SnoaL-like" evidence="1">
    <location>
        <begin position="13"/>
        <end position="112"/>
    </location>
</feature>
<name>A0A1L3ZVP3_9SPHN</name>
<dbReference type="Gene3D" id="3.10.450.50">
    <property type="match status" value="1"/>
</dbReference>
<dbReference type="AlphaFoldDB" id="A0A1L3ZVP3"/>
<dbReference type="Pfam" id="PF12680">
    <property type="entry name" value="SnoaL_2"/>
    <property type="match status" value="1"/>
</dbReference>
<accession>A0A1L3ZVP3</accession>
<dbReference type="RefSeq" id="WP_072597468.1">
    <property type="nucleotide sequence ID" value="NZ_CP018221.1"/>
</dbReference>
<dbReference type="Proteomes" id="UP000182063">
    <property type="component" value="Chromosome"/>
</dbReference>
<dbReference type="InterPro" id="IPR037401">
    <property type="entry name" value="SnoaL-like"/>
</dbReference>
<dbReference type="InterPro" id="IPR032710">
    <property type="entry name" value="NTF2-like_dom_sf"/>
</dbReference>
<protein>
    <recommendedName>
        <fullName evidence="1">SnoaL-like domain-containing protein</fullName>
    </recommendedName>
</protein>
<gene>
    <name evidence="2" type="ORF">BSL82_10515</name>
</gene>
<evidence type="ECO:0000313" key="3">
    <source>
        <dbReference type="Proteomes" id="UP000182063"/>
    </source>
</evidence>
<keyword evidence="3" id="KW-1185">Reference proteome</keyword>
<dbReference type="STRING" id="1921510.BSL82_10515"/>
<dbReference type="OrthoDB" id="7061942at2"/>
<reference evidence="3" key="1">
    <citation type="submission" date="2016-11" db="EMBL/GenBank/DDBJ databases">
        <title>Complete Genome Sequence of alachlor-degrading Sphingomonas sp. strain JJ-A5.</title>
        <authorList>
            <person name="Lee H."/>
            <person name="Ka J.-O."/>
        </authorList>
    </citation>
    <scope>NUCLEOTIDE SEQUENCE [LARGE SCALE GENOMIC DNA]</scope>
    <source>
        <strain evidence="3">JJ-A5</strain>
    </source>
</reference>
<dbReference type="KEGG" id="sphj:BSL82_10515"/>
<proteinExistence type="predicted"/>
<evidence type="ECO:0000259" key="1">
    <source>
        <dbReference type="Pfam" id="PF12680"/>
    </source>
</evidence>
<sequence length="129" mass="14506">MNHIEENKSVVCRFMDAFSAGDLKTIFSLWHEDLDYWICGHWPMAGHRNKEESIDMVSGVGAALKEIKSSIVSMTAEEDRVVVELVASGHWMGKDYYNTVSTTFVIKNGKILKMRVRTAEQYSTTVAAG</sequence>
<organism evidence="2 3">
    <name type="scientific">Tardibacter chloracetimidivorans</name>
    <dbReference type="NCBI Taxonomy" id="1921510"/>
    <lineage>
        <taxon>Bacteria</taxon>
        <taxon>Pseudomonadati</taxon>
        <taxon>Pseudomonadota</taxon>
        <taxon>Alphaproteobacteria</taxon>
        <taxon>Sphingomonadales</taxon>
        <taxon>Sphingomonadaceae</taxon>
        <taxon>Tardibacter</taxon>
    </lineage>
</organism>
<evidence type="ECO:0000313" key="2">
    <source>
        <dbReference type="EMBL" id="API59698.1"/>
    </source>
</evidence>
<dbReference type="EMBL" id="CP018221">
    <property type="protein sequence ID" value="API59698.1"/>
    <property type="molecule type" value="Genomic_DNA"/>
</dbReference>
<dbReference type="SUPFAM" id="SSF54427">
    <property type="entry name" value="NTF2-like"/>
    <property type="match status" value="1"/>
</dbReference>